<keyword evidence="7" id="KW-1185">Reference proteome</keyword>
<dbReference type="EMBL" id="CP012606">
    <property type="protein sequence ID" value="ANH76715.1"/>
    <property type="molecule type" value="Genomic_DNA"/>
</dbReference>
<evidence type="ECO:0000256" key="1">
    <source>
        <dbReference type="ARBA" id="ARBA00022630"/>
    </source>
</evidence>
<dbReference type="PANTHER" id="PTHR43656">
    <property type="entry name" value="BINDING OXIDOREDUCTASE, PUTATIVE (AFU_ORTHOLOGUE AFUA_2G08260)-RELATED"/>
    <property type="match status" value="1"/>
</dbReference>
<gene>
    <name evidence="5" type="ORF">A9Y76_20570</name>
    <name evidence="4" type="ORF">ACS15_4369</name>
</gene>
<dbReference type="OrthoDB" id="8985337at2"/>
<evidence type="ECO:0000313" key="7">
    <source>
        <dbReference type="Proteomes" id="UP000078572"/>
    </source>
</evidence>
<dbReference type="InterPro" id="IPR051799">
    <property type="entry name" value="NADH_flavin_oxidoreductase"/>
</dbReference>
<organism evidence="5 7">
    <name type="scientific">Ralstonia insidiosa</name>
    <dbReference type="NCBI Taxonomy" id="190721"/>
    <lineage>
        <taxon>Bacteria</taxon>
        <taxon>Pseudomonadati</taxon>
        <taxon>Pseudomonadota</taxon>
        <taxon>Betaproteobacteria</taxon>
        <taxon>Burkholderiales</taxon>
        <taxon>Burkholderiaceae</taxon>
        <taxon>Ralstonia</taxon>
    </lineage>
</organism>
<name>A0A192A3T2_9RALS</name>
<feature type="domain" description="NADH:flavin oxidoreductase/NADH oxidase N-terminal" evidence="3">
    <location>
        <begin position="10"/>
        <end position="251"/>
    </location>
</feature>
<dbReference type="Proteomes" id="UP000077927">
    <property type="component" value="Chromosome 2"/>
</dbReference>
<dbReference type="Proteomes" id="UP000078572">
    <property type="component" value="Chromosome 2"/>
</dbReference>
<dbReference type="AlphaFoldDB" id="A0A192A3T2"/>
<dbReference type="InterPro" id="IPR013785">
    <property type="entry name" value="Aldolase_TIM"/>
</dbReference>
<protein>
    <submittedName>
        <fullName evidence="4">Dihydrouridine synthase family protein</fullName>
    </submittedName>
    <submittedName>
        <fullName evidence="5">NADH:flavin oxidoreductase</fullName>
    </submittedName>
</protein>
<dbReference type="EMBL" id="CP016023">
    <property type="protein sequence ID" value="ANJ74942.1"/>
    <property type="molecule type" value="Genomic_DNA"/>
</dbReference>
<dbReference type="CDD" id="cd02803">
    <property type="entry name" value="OYE_like_FMN_family"/>
    <property type="match status" value="1"/>
</dbReference>
<dbReference type="STRING" id="190721.ACS15_4369"/>
<proteinExistence type="predicted"/>
<dbReference type="GeneID" id="61528432"/>
<reference evidence="5" key="3">
    <citation type="submission" date="2016-06" db="EMBL/GenBank/DDBJ databases">
        <authorList>
            <person name="Kjaerup R.B."/>
            <person name="Dalgaard T.S."/>
            <person name="Juul-Madsen H.R."/>
        </authorList>
    </citation>
    <scope>NUCLEOTIDE SEQUENCE [LARGE SCALE GENOMIC DNA]</scope>
    <source>
        <strain evidence="5">ATCC 49129</strain>
    </source>
</reference>
<sequence>MSTRAFAAWQLAGLTLPNRFVKAATFEGRTQGGEPSESLVAFHAGIARGGTALTTVAYCAVAPDARTFPDQIVVNEATMPGLRRLAGSVHEAGGLVSAQLAHAGSFSRLKRPLGQRSRGPSVTINDYGLLAGEPIAGAMRPQDFDAVVAQYAATAVRLKTAGFDALEIHMGHGYLLSQFISPATNRRTDAYGGSLVNRMRLPLRVLEAVRAAVGDDMPLIAKLNLDDGLPGGVHVNNSIEACNMLGAGGINAVELSGGFVSRSPMYLFRGESPLPEMIRNEPSAIFRFFFRLAGPKLFPSMPFEPLYFLEQARRVRQAVDVPLIYLGGVSSGDDVRRVLDEEGFDAVALGRTLLHDAGFVERLRADARAASGCTHCNRCVGLLDAPGGIRCTLVQG</sequence>
<evidence type="ECO:0000313" key="5">
    <source>
        <dbReference type="EMBL" id="ANJ74942.1"/>
    </source>
</evidence>
<keyword evidence="1" id="KW-0285">Flavoprotein</keyword>
<evidence type="ECO:0000259" key="3">
    <source>
        <dbReference type="Pfam" id="PF00724"/>
    </source>
</evidence>
<dbReference type="PATRIC" id="fig|190721.6.peg.4313"/>
<accession>A0A192A3T2</accession>
<dbReference type="PANTHER" id="PTHR43656:SF2">
    <property type="entry name" value="BINDING OXIDOREDUCTASE, PUTATIVE (AFU_ORTHOLOGUE AFUA_2G08260)-RELATED"/>
    <property type="match status" value="1"/>
</dbReference>
<reference evidence="7" key="2">
    <citation type="submission" date="2016-06" db="EMBL/GenBank/DDBJ databases">
        <authorList>
            <person name="Xu Y."/>
            <person name="Nagy A."/>
            <person name="Yan X."/>
            <person name="Kim S.W."/>
            <person name="Haley B."/>
            <person name="Liu N.T."/>
            <person name="Nou X."/>
        </authorList>
    </citation>
    <scope>NUCLEOTIDE SEQUENCE [LARGE SCALE GENOMIC DNA]</scope>
    <source>
        <strain evidence="7">ATCC 49129</strain>
    </source>
</reference>
<dbReference type="InterPro" id="IPR001155">
    <property type="entry name" value="OxRdtase_FMN_N"/>
</dbReference>
<dbReference type="GO" id="GO:0016491">
    <property type="term" value="F:oxidoreductase activity"/>
    <property type="evidence" value="ECO:0007669"/>
    <property type="project" value="UniProtKB-KW"/>
</dbReference>
<dbReference type="Gene3D" id="3.20.20.70">
    <property type="entry name" value="Aldolase class I"/>
    <property type="match status" value="1"/>
</dbReference>
<evidence type="ECO:0000313" key="6">
    <source>
        <dbReference type="Proteomes" id="UP000077927"/>
    </source>
</evidence>
<dbReference type="GO" id="GO:0010181">
    <property type="term" value="F:FMN binding"/>
    <property type="evidence" value="ECO:0007669"/>
    <property type="project" value="InterPro"/>
</dbReference>
<dbReference type="Pfam" id="PF00724">
    <property type="entry name" value="Oxidored_FMN"/>
    <property type="match status" value="1"/>
</dbReference>
<evidence type="ECO:0000256" key="2">
    <source>
        <dbReference type="ARBA" id="ARBA00023002"/>
    </source>
</evidence>
<reference evidence="4 6" key="1">
    <citation type="submission" date="2015-09" db="EMBL/GenBank/DDBJ databases">
        <authorList>
            <person name="Xu Y."/>
            <person name="Nagy A."/>
            <person name="Liu N.T."/>
            <person name="Nou X."/>
        </authorList>
    </citation>
    <scope>NUCLEOTIDE SEQUENCE [LARGE SCALE GENOMIC DNA]</scope>
    <source>
        <strain evidence="4 6">FC1138</strain>
    </source>
</reference>
<evidence type="ECO:0000313" key="4">
    <source>
        <dbReference type="EMBL" id="ANH76715.1"/>
    </source>
</evidence>
<dbReference type="SUPFAM" id="SSF51395">
    <property type="entry name" value="FMN-linked oxidoreductases"/>
    <property type="match status" value="1"/>
</dbReference>
<dbReference type="KEGG" id="rin:ACS15_4369"/>
<keyword evidence="2" id="KW-0560">Oxidoreductase</keyword>
<dbReference type="RefSeq" id="WP_021197680.1">
    <property type="nucleotide sequence ID" value="NZ_CP012606.1"/>
</dbReference>